<name>A0AB38YJ21_9GAMM</name>
<proteinExistence type="predicted"/>
<reference evidence="2" key="1">
    <citation type="submission" date="2022-07" db="EMBL/GenBank/DDBJ databases">
        <title>Complete genome sequence of Salinispirillum sp. LH10-3-1 capable of multiple carbohydrate inversion isolated from a soda lake.</title>
        <authorList>
            <person name="Liu J."/>
            <person name="Zhai Y."/>
            <person name="Zhang H."/>
            <person name="Yang H."/>
            <person name="Qu J."/>
            <person name="Li J."/>
        </authorList>
    </citation>
    <scope>NUCLEOTIDE SEQUENCE</scope>
    <source>
        <strain evidence="2">LH 10-3-1</strain>
    </source>
</reference>
<accession>A0AB38YJ21</accession>
<dbReference type="EMBL" id="CP101717">
    <property type="protein sequence ID" value="WLD59247.1"/>
    <property type="molecule type" value="Genomic_DNA"/>
</dbReference>
<keyword evidence="1" id="KW-0175">Coiled coil</keyword>
<protein>
    <submittedName>
        <fullName evidence="2">Uncharacterized protein</fullName>
    </submittedName>
</protein>
<evidence type="ECO:0000256" key="1">
    <source>
        <dbReference type="SAM" id="Coils"/>
    </source>
</evidence>
<evidence type="ECO:0000313" key="2">
    <source>
        <dbReference type="EMBL" id="WLD59247.1"/>
    </source>
</evidence>
<organism evidence="2">
    <name type="scientific">Salinispirillum sp. LH 10-3-1</name>
    <dbReference type="NCBI Taxonomy" id="2952525"/>
    <lineage>
        <taxon>Bacteria</taxon>
        <taxon>Pseudomonadati</taxon>
        <taxon>Pseudomonadota</taxon>
        <taxon>Gammaproteobacteria</taxon>
        <taxon>Oceanospirillales</taxon>
        <taxon>Saccharospirillaceae</taxon>
        <taxon>Salinispirillum</taxon>
    </lineage>
</organism>
<dbReference type="RefSeq" id="WP_304996538.1">
    <property type="nucleotide sequence ID" value="NZ_CP101717.1"/>
</dbReference>
<gene>
    <name evidence="2" type="ORF">NFC81_05570</name>
</gene>
<sequence>MHSEAVFFFTDGQVSKEMLYSEFAAVLDGVVPLPHFSNTVVMAVYLQLDEQLNVTALVFFVLAFDRVGRVDPKWNVPLREMAARGKPGPRLGRTSPALICRTQGPTRFLEHLWEPFGRAVHDPYREIERVLRRNRLGLMPARALVDDDVPVLTSVAVDDPSSGARLAVMERELKAARERVRHYQHRDEQWQRKVRGLEQELEAVQQNLQSAKALNQRLEQHVRQLKAEYSKRLKAKKRAEAG</sequence>
<dbReference type="AlphaFoldDB" id="A0AB38YJ21"/>
<feature type="coiled-coil region" evidence="1">
    <location>
        <begin position="166"/>
        <end position="231"/>
    </location>
</feature>